<dbReference type="STRING" id="390242.SAMN04488024_102670"/>
<proteinExistence type="predicted"/>
<dbReference type="Proteomes" id="UP000199455">
    <property type="component" value="Unassembled WGS sequence"/>
</dbReference>
<dbReference type="EMBL" id="FMZH01000002">
    <property type="protein sequence ID" value="SDC66908.1"/>
    <property type="molecule type" value="Genomic_DNA"/>
</dbReference>
<evidence type="ECO:0000313" key="2">
    <source>
        <dbReference type="Proteomes" id="UP000199455"/>
    </source>
</evidence>
<sequence>MYLKIYLLSKTLNTVVNLEGVLLFNNVNRPLGPFNNAPTTGL</sequence>
<gene>
    <name evidence="1" type="ORF">SAMN04488024_102670</name>
</gene>
<accession>A0A1G6NGH9</accession>
<dbReference type="AlphaFoldDB" id="A0A1G6NGH9"/>
<reference evidence="2" key="1">
    <citation type="submission" date="2016-10" db="EMBL/GenBank/DDBJ databases">
        <authorList>
            <person name="Varghese N."/>
            <person name="Submissions S."/>
        </authorList>
    </citation>
    <scope>NUCLEOTIDE SEQUENCE [LARGE SCALE GENOMIC DNA]</scope>
    <source>
        <strain evidence="2">DSM 18609</strain>
    </source>
</reference>
<protein>
    <submittedName>
        <fullName evidence="1">Uncharacterized protein</fullName>
    </submittedName>
</protein>
<keyword evidence="2" id="KW-1185">Reference proteome</keyword>
<organism evidence="1 2">
    <name type="scientific">Pedobacter soli</name>
    <dbReference type="NCBI Taxonomy" id="390242"/>
    <lineage>
        <taxon>Bacteria</taxon>
        <taxon>Pseudomonadati</taxon>
        <taxon>Bacteroidota</taxon>
        <taxon>Sphingobacteriia</taxon>
        <taxon>Sphingobacteriales</taxon>
        <taxon>Sphingobacteriaceae</taxon>
        <taxon>Pedobacter</taxon>
    </lineage>
</organism>
<evidence type="ECO:0000313" key="1">
    <source>
        <dbReference type="EMBL" id="SDC66908.1"/>
    </source>
</evidence>
<name>A0A1G6NGH9_9SPHI</name>